<dbReference type="EMBL" id="CH964272">
    <property type="protein sequence ID" value="KRG00131.1"/>
    <property type="molecule type" value="Genomic_DNA"/>
</dbReference>
<accession>A0A0Q9X802</accession>
<dbReference type="Proteomes" id="UP000007798">
    <property type="component" value="Unassembled WGS sequence"/>
</dbReference>
<evidence type="ECO:0000313" key="1">
    <source>
        <dbReference type="EMBL" id="KRG00131.1"/>
    </source>
</evidence>
<keyword evidence="2" id="KW-1185">Reference proteome</keyword>
<sequence length="37" mass="4004">LLELFHSDVTLVVGDSSTNTNTINKGLDTVSEKVTQK</sequence>
<gene>
    <name evidence="1" type="primary">Dwil\GK26777</name>
    <name evidence="1" type="ORF">Dwil_GK26777</name>
</gene>
<reference evidence="1 2" key="1">
    <citation type="journal article" date="2007" name="Nature">
        <title>Evolution of genes and genomes on the Drosophila phylogeny.</title>
        <authorList>
            <consortium name="Drosophila 12 Genomes Consortium"/>
            <person name="Clark A.G."/>
            <person name="Eisen M.B."/>
            <person name="Smith D.R."/>
            <person name="Bergman C.M."/>
            <person name="Oliver B."/>
            <person name="Markow T.A."/>
            <person name="Kaufman T.C."/>
            <person name="Kellis M."/>
            <person name="Gelbart W."/>
            <person name="Iyer V.N."/>
            <person name="Pollard D.A."/>
            <person name="Sackton T.B."/>
            <person name="Larracuente A.M."/>
            <person name="Singh N.D."/>
            <person name="Abad J.P."/>
            <person name="Abt D.N."/>
            <person name="Adryan B."/>
            <person name="Aguade M."/>
            <person name="Akashi H."/>
            <person name="Anderson W.W."/>
            <person name="Aquadro C.F."/>
            <person name="Ardell D.H."/>
            <person name="Arguello R."/>
            <person name="Artieri C.G."/>
            <person name="Barbash D.A."/>
            <person name="Barker D."/>
            <person name="Barsanti P."/>
            <person name="Batterham P."/>
            <person name="Batzoglou S."/>
            <person name="Begun D."/>
            <person name="Bhutkar A."/>
            <person name="Blanco E."/>
            <person name="Bosak S.A."/>
            <person name="Bradley R.K."/>
            <person name="Brand A.D."/>
            <person name="Brent M.R."/>
            <person name="Brooks A.N."/>
            <person name="Brown R.H."/>
            <person name="Butlin R.K."/>
            <person name="Caggese C."/>
            <person name="Calvi B.R."/>
            <person name="Bernardo de Carvalho A."/>
            <person name="Caspi A."/>
            <person name="Castrezana S."/>
            <person name="Celniker S.E."/>
            <person name="Chang J.L."/>
            <person name="Chapple C."/>
            <person name="Chatterji S."/>
            <person name="Chinwalla A."/>
            <person name="Civetta A."/>
            <person name="Clifton S.W."/>
            <person name="Comeron J.M."/>
            <person name="Costello J.C."/>
            <person name="Coyne J.A."/>
            <person name="Daub J."/>
            <person name="David R.G."/>
            <person name="Delcher A.L."/>
            <person name="Delehaunty K."/>
            <person name="Do C.B."/>
            <person name="Ebling H."/>
            <person name="Edwards K."/>
            <person name="Eickbush T."/>
            <person name="Evans J.D."/>
            <person name="Filipski A."/>
            <person name="Findeiss S."/>
            <person name="Freyhult E."/>
            <person name="Fulton L."/>
            <person name="Fulton R."/>
            <person name="Garcia A.C."/>
            <person name="Gardiner A."/>
            <person name="Garfield D.A."/>
            <person name="Garvin B.E."/>
            <person name="Gibson G."/>
            <person name="Gilbert D."/>
            <person name="Gnerre S."/>
            <person name="Godfrey J."/>
            <person name="Good R."/>
            <person name="Gotea V."/>
            <person name="Gravely B."/>
            <person name="Greenberg A.J."/>
            <person name="Griffiths-Jones S."/>
            <person name="Gross S."/>
            <person name="Guigo R."/>
            <person name="Gustafson E.A."/>
            <person name="Haerty W."/>
            <person name="Hahn M.W."/>
            <person name="Halligan D.L."/>
            <person name="Halpern A.L."/>
            <person name="Halter G.M."/>
            <person name="Han M.V."/>
            <person name="Heger A."/>
            <person name="Hillier L."/>
            <person name="Hinrichs A.S."/>
            <person name="Holmes I."/>
            <person name="Hoskins R.A."/>
            <person name="Hubisz M.J."/>
            <person name="Hultmark D."/>
            <person name="Huntley M.A."/>
            <person name="Jaffe D.B."/>
            <person name="Jagadeeshan S."/>
            <person name="Jeck W.R."/>
            <person name="Johnson J."/>
            <person name="Jones C.D."/>
            <person name="Jordan W.C."/>
            <person name="Karpen G.H."/>
            <person name="Kataoka E."/>
            <person name="Keightley P.D."/>
            <person name="Kheradpour P."/>
            <person name="Kirkness E.F."/>
            <person name="Koerich L.B."/>
            <person name="Kristiansen K."/>
            <person name="Kudrna D."/>
            <person name="Kulathinal R.J."/>
            <person name="Kumar S."/>
            <person name="Kwok R."/>
            <person name="Lander E."/>
            <person name="Langley C.H."/>
            <person name="Lapoint R."/>
            <person name="Lazzaro B.P."/>
            <person name="Lee S.J."/>
            <person name="Levesque L."/>
            <person name="Li R."/>
            <person name="Lin C.F."/>
            <person name="Lin M.F."/>
            <person name="Lindblad-Toh K."/>
            <person name="Llopart A."/>
            <person name="Long M."/>
            <person name="Low L."/>
            <person name="Lozovsky E."/>
            <person name="Lu J."/>
            <person name="Luo M."/>
            <person name="Machado C.A."/>
            <person name="Makalowski W."/>
            <person name="Marzo M."/>
            <person name="Matsuda M."/>
            <person name="Matzkin L."/>
            <person name="McAllister B."/>
            <person name="McBride C.S."/>
            <person name="McKernan B."/>
            <person name="McKernan K."/>
            <person name="Mendez-Lago M."/>
            <person name="Minx P."/>
            <person name="Mollenhauer M.U."/>
            <person name="Montooth K."/>
            <person name="Mount S.M."/>
            <person name="Mu X."/>
            <person name="Myers E."/>
            <person name="Negre B."/>
            <person name="Newfeld S."/>
            <person name="Nielsen R."/>
            <person name="Noor M.A."/>
            <person name="O'Grady P."/>
            <person name="Pachter L."/>
            <person name="Papaceit M."/>
            <person name="Parisi M.J."/>
            <person name="Parisi M."/>
            <person name="Parts L."/>
            <person name="Pedersen J.S."/>
            <person name="Pesole G."/>
            <person name="Phillippy A.M."/>
            <person name="Ponting C.P."/>
            <person name="Pop M."/>
            <person name="Porcelli D."/>
            <person name="Powell J.R."/>
            <person name="Prohaska S."/>
            <person name="Pruitt K."/>
            <person name="Puig M."/>
            <person name="Quesneville H."/>
            <person name="Ram K.R."/>
            <person name="Rand D."/>
            <person name="Rasmussen M.D."/>
            <person name="Reed L.K."/>
            <person name="Reenan R."/>
            <person name="Reily A."/>
            <person name="Remington K.A."/>
            <person name="Rieger T.T."/>
            <person name="Ritchie M.G."/>
            <person name="Robin C."/>
            <person name="Rogers Y.H."/>
            <person name="Rohde C."/>
            <person name="Rozas J."/>
            <person name="Rubenfield M.J."/>
            <person name="Ruiz A."/>
            <person name="Russo S."/>
            <person name="Salzberg S.L."/>
            <person name="Sanchez-Gracia A."/>
            <person name="Saranga D.J."/>
            <person name="Sato H."/>
            <person name="Schaeffer S.W."/>
            <person name="Schatz M.C."/>
            <person name="Schlenke T."/>
            <person name="Schwartz R."/>
            <person name="Segarra C."/>
            <person name="Singh R.S."/>
            <person name="Sirot L."/>
            <person name="Sirota M."/>
            <person name="Sisneros N.B."/>
            <person name="Smith C.D."/>
            <person name="Smith T.F."/>
            <person name="Spieth J."/>
            <person name="Stage D.E."/>
            <person name="Stark A."/>
            <person name="Stephan W."/>
            <person name="Strausberg R.L."/>
            <person name="Strempel S."/>
            <person name="Sturgill D."/>
            <person name="Sutton G."/>
            <person name="Sutton G.G."/>
            <person name="Tao W."/>
            <person name="Teichmann S."/>
            <person name="Tobari Y.N."/>
            <person name="Tomimura Y."/>
            <person name="Tsolas J.M."/>
            <person name="Valente V.L."/>
            <person name="Venter E."/>
            <person name="Venter J.C."/>
            <person name="Vicario S."/>
            <person name="Vieira F.G."/>
            <person name="Vilella A.J."/>
            <person name="Villasante A."/>
            <person name="Walenz B."/>
            <person name="Wang J."/>
            <person name="Wasserman M."/>
            <person name="Watts T."/>
            <person name="Wilson D."/>
            <person name="Wilson R.K."/>
            <person name="Wing R.A."/>
            <person name="Wolfner M.F."/>
            <person name="Wong A."/>
            <person name="Wong G.K."/>
            <person name="Wu C.I."/>
            <person name="Wu G."/>
            <person name="Yamamoto D."/>
            <person name="Yang H.P."/>
            <person name="Yang S.P."/>
            <person name="Yorke J.A."/>
            <person name="Yoshida K."/>
            <person name="Zdobnov E."/>
            <person name="Zhang P."/>
            <person name="Zhang Y."/>
            <person name="Zimin A.V."/>
            <person name="Baldwin J."/>
            <person name="Abdouelleil A."/>
            <person name="Abdulkadir J."/>
            <person name="Abebe A."/>
            <person name="Abera B."/>
            <person name="Abreu J."/>
            <person name="Acer S.C."/>
            <person name="Aftuck L."/>
            <person name="Alexander A."/>
            <person name="An P."/>
            <person name="Anderson E."/>
            <person name="Anderson S."/>
            <person name="Arachi H."/>
            <person name="Azer M."/>
            <person name="Bachantsang P."/>
            <person name="Barry A."/>
            <person name="Bayul T."/>
            <person name="Berlin A."/>
            <person name="Bessette D."/>
            <person name="Bloom T."/>
            <person name="Blye J."/>
            <person name="Boguslavskiy L."/>
            <person name="Bonnet C."/>
            <person name="Boukhgalter B."/>
            <person name="Bourzgui I."/>
            <person name="Brown A."/>
            <person name="Cahill P."/>
            <person name="Channer S."/>
            <person name="Cheshatsang Y."/>
            <person name="Chuda L."/>
            <person name="Citroen M."/>
            <person name="Collymore A."/>
            <person name="Cooke P."/>
            <person name="Costello M."/>
            <person name="D'Aco K."/>
            <person name="Daza R."/>
            <person name="De Haan G."/>
            <person name="DeGray S."/>
            <person name="DeMaso C."/>
            <person name="Dhargay N."/>
            <person name="Dooley K."/>
            <person name="Dooley E."/>
            <person name="Doricent M."/>
            <person name="Dorje P."/>
            <person name="Dorjee K."/>
            <person name="Dupes A."/>
            <person name="Elong R."/>
            <person name="Falk J."/>
            <person name="Farina A."/>
            <person name="Faro S."/>
            <person name="Ferguson D."/>
            <person name="Fisher S."/>
            <person name="Foley C.D."/>
            <person name="Franke A."/>
            <person name="Friedrich D."/>
            <person name="Gadbois L."/>
            <person name="Gearin G."/>
            <person name="Gearin C.R."/>
            <person name="Giannoukos G."/>
            <person name="Goode T."/>
            <person name="Graham J."/>
            <person name="Grandbois E."/>
            <person name="Grewal S."/>
            <person name="Gyaltsen K."/>
            <person name="Hafez N."/>
            <person name="Hagos B."/>
            <person name="Hall J."/>
            <person name="Henson C."/>
            <person name="Hollinger A."/>
            <person name="Honan T."/>
            <person name="Huard M.D."/>
            <person name="Hughes L."/>
            <person name="Hurhula B."/>
            <person name="Husby M.E."/>
            <person name="Kamat A."/>
            <person name="Kanga B."/>
            <person name="Kashin S."/>
            <person name="Khazanovich D."/>
            <person name="Kisner P."/>
            <person name="Lance K."/>
            <person name="Lara M."/>
            <person name="Lee W."/>
            <person name="Lennon N."/>
            <person name="Letendre F."/>
            <person name="LeVine R."/>
            <person name="Lipovsky A."/>
            <person name="Liu X."/>
            <person name="Liu J."/>
            <person name="Liu S."/>
            <person name="Lokyitsang T."/>
            <person name="Lokyitsang Y."/>
            <person name="Lubonja R."/>
            <person name="Lui A."/>
            <person name="MacDonald P."/>
            <person name="Magnisalis V."/>
            <person name="Maru K."/>
            <person name="Matthews C."/>
            <person name="McCusker W."/>
            <person name="McDonough S."/>
            <person name="Mehta T."/>
            <person name="Meldrim J."/>
            <person name="Meneus L."/>
            <person name="Mihai O."/>
            <person name="Mihalev A."/>
            <person name="Mihova T."/>
            <person name="Mittelman R."/>
            <person name="Mlenga V."/>
            <person name="Montmayeur A."/>
            <person name="Mulrain L."/>
            <person name="Navidi A."/>
            <person name="Naylor J."/>
            <person name="Negash T."/>
            <person name="Nguyen T."/>
            <person name="Nguyen N."/>
            <person name="Nicol R."/>
            <person name="Norbu C."/>
            <person name="Norbu N."/>
            <person name="Novod N."/>
            <person name="O'Neill B."/>
            <person name="Osman S."/>
            <person name="Markiewicz E."/>
            <person name="Oyono O.L."/>
            <person name="Patti C."/>
            <person name="Phunkhang P."/>
            <person name="Pierre F."/>
            <person name="Priest M."/>
            <person name="Raghuraman S."/>
            <person name="Rege F."/>
            <person name="Reyes R."/>
            <person name="Rise C."/>
            <person name="Rogov P."/>
            <person name="Ross K."/>
            <person name="Ryan E."/>
            <person name="Settipalli S."/>
            <person name="Shea T."/>
            <person name="Sherpa N."/>
            <person name="Shi L."/>
            <person name="Shih D."/>
            <person name="Sparrow T."/>
            <person name="Spaulding J."/>
            <person name="Stalker J."/>
            <person name="Stange-Thomann N."/>
            <person name="Stavropoulos S."/>
            <person name="Stone C."/>
            <person name="Strader C."/>
            <person name="Tesfaye S."/>
            <person name="Thomson T."/>
            <person name="Thoulutsang Y."/>
            <person name="Thoulutsang D."/>
            <person name="Topham K."/>
            <person name="Topping I."/>
            <person name="Tsamla T."/>
            <person name="Vassiliev H."/>
            <person name="Vo A."/>
            <person name="Wangchuk T."/>
            <person name="Wangdi T."/>
            <person name="Weiand M."/>
            <person name="Wilkinson J."/>
            <person name="Wilson A."/>
            <person name="Yadav S."/>
            <person name="Young G."/>
            <person name="Yu Q."/>
            <person name="Zembek L."/>
            <person name="Zhong D."/>
            <person name="Zimmer A."/>
            <person name="Zwirko Z."/>
            <person name="Jaffe D.B."/>
            <person name="Alvarez P."/>
            <person name="Brockman W."/>
            <person name="Butler J."/>
            <person name="Chin C."/>
            <person name="Gnerre S."/>
            <person name="Grabherr M."/>
            <person name="Kleber M."/>
            <person name="Mauceli E."/>
            <person name="MacCallum I."/>
        </authorList>
    </citation>
    <scope>NUCLEOTIDE SEQUENCE [LARGE SCALE GENOMIC DNA]</scope>
    <source>
        <strain evidence="2">Tucson 14030-0811.24</strain>
    </source>
</reference>
<evidence type="ECO:0000313" key="2">
    <source>
        <dbReference type="Proteomes" id="UP000007798"/>
    </source>
</evidence>
<dbReference type="InParanoid" id="A0A0Q9X802"/>
<feature type="non-terminal residue" evidence="1">
    <location>
        <position position="1"/>
    </location>
</feature>
<name>A0A0Q9X802_DROWI</name>
<organism evidence="1 2">
    <name type="scientific">Drosophila willistoni</name>
    <name type="common">Fruit fly</name>
    <dbReference type="NCBI Taxonomy" id="7260"/>
    <lineage>
        <taxon>Eukaryota</taxon>
        <taxon>Metazoa</taxon>
        <taxon>Ecdysozoa</taxon>
        <taxon>Arthropoda</taxon>
        <taxon>Hexapoda</taxon>
        <taxon>Insecta</taxon>
        <taxon>Pterygota</taxon>
        <taxon>Neoptera</taxon>
        <taxon>Endopterygota</taxon>
        <taxon>Diptera</taxon>
        <taxon>Brachycera</taxon>
        <taxon>Muscomorpha</taxon>
        <taxon>Ephydroidea</taxon>
        <taxon>Drosophilidae</taxon>
        <taxon>Drosophila</taxon>
        <taxon>Sophophora</taxon>
    </lineage>
</organism>
<dbReference type="AlphaFoldDB" id="A0A0Q9X802"/>
<protein>
    <submittedName>
        <fullName evidence="1">Uncharacterized protein</fullName>
    </submittedName>
</protein>
<proteinExistence type="predicted"/>